<feature type="coiled-coil region" evidence="1">
    <location>
        <begin position="4"/>
        <end position="45"/>
    </location>
</feature>
<dbReference type="Proteomes" id="UP000703269">
    <property type="component" value="Unassembled WGS sequence"/>
</dbReference>
<name>A0A9P3G067_9APHY</name>
<dbReference type="InterPro" id="IPR032675">
    <property type="entry name" value="LRR_dom_sf"/>
</dbReference>
<dbReference type="Gene3D" id="3.80.10.10">
    <property type="entry name" value="Ribonuclease Inhibitor"/>
    <property type="match status" value="1"/>
</dbReference>
<evidence type="ECO:0000313" key="2">
    <source>
        <dbReference type="EMBL" id="GJE86527.1"/>
    </source>
</evidence>
<evidence type="ECO:0008006" key="4">
    <source>
        <dbReference type="Google" id="ProtNLM"/>
    </source>
</evidence>
<accession>A0A9P3G067</accession>
<comment type="caution">
    <text evidence="2">The sequence shown here is derived from an EMBL/GenBank/DDBJ whole genome shotgun (WGS) entry which is preliminary data.</text>
</comment>
<protein>
    <recommendedName>
        <fullName evidence="4">F-box domain-containing protein</fullName>
    </recommendedName>
</protein>
<keyword evidence="3" id="KW-1185">Reference proteome</keyword>
<sequence length="488" mass="54789">MARIRTLQQRLNDLDARAWLLERQIEEADRAAAILRSKLAENRRERAAHAAIDLSSALPDDILKLVFEEAYEHKFDDNCPICRRKLPLTVTHVSRRWRAVALSLPRLWRCIHIGTSSQSLLELSIERSWKTPLFLTLDGWDYASPGGGANRAWNHLHMRNLSYILQRTTHIARICLETNVADVLCSFMADIAGKTLPSLEHISLFAPDDENDDEALPFATISLESVELPNLKSLWLTGNIELKHAPTSFVALRTLALTECSLVPSKLAALAEAAPQLDQMYIDHCRVLEEDLEPVFAHFPAMRSLTVSRSGSQAPFSCMSLPVLASVTFVDVRFIACLPPDPDPVEAASSVLPMVRNLTLVNVGVWYDEDDDSREPYDGHMFAFIPRVTALAFRKCGAGVAPLLEHFATAVPLTLPVLEVLELTDVMGLPQDLLLRIIRHRAKHDCPLREVRLGKCMRDELGEDMVKILEDIVRVTLAECRWDSDAVF</sequence>
<proteinExistence type="predicted"/>
<organism evidence="2 3">
    <name type="scientific">Phanerochaete sordida</name>
    <dbReference type="NCBI Taxonomy" id="48140"/>
    <lineage>
        <taxon>Eukaryota</taxon>
        <taxon>Fungi</taxon>
        <taxon>Dikarya</taxon>
        <taxon>Basidiomycota</taxon>
        <taxon>Agaricomycotina</taxon>
        <taxon>Agaricomycetes</taxon>
        <taxon>Polyporales</taxon>
        <taxon>Phanerochaetaceae</taxon>
        <taxon>Phanerochaete</taxon>
    </lineage>
</organism>
<evidence type="ECO:0000313" key="3">
    <source>
        <dbReference type="Proteomes" id="UP000703269"/>
    </source>
</evidence>
<reference evidence="2 3" key="1">
    <citation type="submission" date="2021-08" db="EMBL/GenBank/DDBJ databases">
        <title>Draft Genome Sequence of Phanerochaete sordida strain YK-624.</title>
        <authorList>
            <person name="Mori T."/>
            <person name="Dohra H."/>
            <person name="Suzuki T."/>
            <person name="Kawagishi H."/>
            <person name="Hirai H."/>
        </authorList>
    </citation>
    <scope>NUCLEOTIDE SEQUENCE [LARGE SCALE GENOMIC DNA]</scope>
    <source>
        <strain evidence="2 3">YK-624</strain>
    </source>
</reference>
<evidence type="ECO:0000256" key="1">
    <source>
        <dbReference type="SAM" id="Coils"/>
    </source>
</evidence>
<dbReference type="SUPFAM" id="SSF52047">
    <property type="entry name" value="RNI-like"/>
    <property type="match status" value="1"/>
</dbReference>
<dbReference type="OrthoDB" id="2884925at2759"/>
<keyword evidence="1" id="KW-0175">Coiled coil</keyword>
<gene>
    <name evidence="2" type="ORF">PsYK624_026070</name>
</gene>
<dbReference type="EMBL" id="BPQB01000004">
    <property type="protein sequence ID" value="GJE86527.1"/>
    <property type="molecule type" value="Genomic_DNA"/>
</dbReference>
<dbReference type="AlphaFoldDB" id="A0A9P3G067"/>